<organism evidence="2 3">
    <name type="scientific">Carpinus fangiana</name>
    <dbReference type="NCBI Taxonomy" id="176857"/>
    <lineage>
        <taxon>Eukaryota</taxon>
        <taxon>Viridiplantae</taxon>
        <taxon>Streptophyta</taxon>
        <taxon>Embryophyta</taxon>
        <taxon>Tracheophyta</taxon>
        <taxon>Spermatophyta</taxon>
        <taxon>Magnoliopsida</taxon>
        <taxon>eudicotyledons</taxon>
        <taxon>Gunneridae</taxon>
        <taxon>Pentapetalae</taxon>
        <taxon>rosids</taxon>
        <taxon>fabids</taxon>
        <taxon>Fagales</taxon>
        <taxon>Betulaceae</taxon>
        <taxon>Carpinus</taxon>
    </lineage>
</organism>
<dbReference type="PROSITE" id="PS52045">
    <property type="entry name" value="NEPROSIN_PEP_CD"/>
    <property type="match status" value="1"/>
</dbReference>
<name>A0A660KTG2_9ROSI</name>
<gene>
    <name evidence="2" type="ORF">FH972_010121</name>
</gene>
<dbReference type="EMBL" id="CM017324">
    <property type="protein sequence ID" value="KAE8037539.1"/>
    <property type="molecule type" value="Genomic_DNA"/>
</dbReference>
<keyword evidence="3" id="KW-1185">Reference proteome</keyword>
<proteinExistence type="predicted"/>
<evidence type="ECO:0000313" key="2">
    <source>
        <dbReference type="EMBL" id="KAE8037539.1"/>
    </source>
</evidence>
<dbReference type="OrthoDB" id="1109909at2759"/>
<dbReference type="PANTHER" id="PTHR31589">
    <property type="entry name" value="PROTEIN, PUTATIVE (DUF239)-RELATED-RELATED"/>
    <property type="match status" value="1"/>
</dbReference>
<evidence type="ECO:0000259" key="1">
    <source>
        <dbReference type="PROSITE" id="PS52045"/>
    </source>
</evidence>
<feature type="domain" description="Neprosin PEP catalytic" evidence="1">
    <location>
        <begin position="64"/>
        <end position="141"/>
    </location>
</feature>
<dbReference type="AlphaFoldDB" id="A0A660KTG2"/>
<dbReference type="InterPro" id="IPR053168">
    <property type="entry name" value="Glutamic_endopeptidase"/>
</dbReference>
<accession>A0A660KTG2</accession>
<protein>
    <recommendedName>
        <fullName evidence="1">Neprosin PEP catalytic domain-containing protein</fullName>
    </recommendedName>
</protein>
<reference evidence="2 3" key="1">
    <citation type="submission" date="2019-06" db="EMBL/GenBank/DDBJ databases">
        <title>A chromosomal-level reference genome of Carpinus fangiana (Coryloideae, Betulaceae).</title>
        <authorList>
            <person name="Yang X."/>
            <person name="Wang Z."/>
            <person name="Zhang L."/>
            <person name="Hao G."/>
            <person name="Liu J."/>
            <person name="Yang Y."/>
        </authorList>
    </citation>
    <scope>NUCLEOTIDE SEQUENCE [LARGE SCALE GENOMIC DNA]</scope>
    <source>
        <strain evidence="2">Cfa_2016G</strain>
        <tissue evidence="2">Leaf</tissue>
    </source>
</reference>
<evidence type="ECO:0000313" key="3">
    <source>
        <dbReference type="Proteomes" id="UP000327013"/>
    </source>
</evidence>
<sequence>MKPSSNIPNETKGDSYDAEMLQGLLDIEECPEGTIPVRHEREDEYYEHRALPSRRKNLNLQADDYNHEGTRYARVNLKDNQYYQGARAFINLWHPVTNPGEVSIAQIWLRGGPSGREDTIEAGWIVSLTKYCPSLEDKRQL</sequence>
<dbReference type="InterPro" id="IPR004314">
    <property type="entry name" value="Neprosin"/>
</dbReference>
<dbReference type="PANTHER" id="PTHR31589:SF110">
    <property type="entry name" value="PROTEIN, PUTATIVE (DUF239)-RELATED"/>
    <property type="match status" value="1"/>
</dbReference>
<dbReference type="Proteomes" id="UP000327013">
    <property type="component" value="Chromosome 4"/>
</dbReference>